<reference evidence="1" key="2">
    <citation type="journal article" date="2015" name="Fish Shellfish Immunol.">
        <title>Early steps in the European eel (Anguilla anguilla)-Vibrio vulnificus interaction in the gills: Role of the RtxA13 toxin.</title>
        <authorList>
            <person name="Callol A."/>
            <person name="Pajuelo D."/>
            <person name="Ebbesson L."/>
            <person name="Teles M."/>
            <person name="MacKenzie S."/>
            <person name="Amaro C."/>
        </authorList>
    </citation>
    <scope>NUCLEOTIDE SEQUENCE</scope>
</reference>
<evidence type="ECO:0000313" key="1">
    <source>
        <dbReference type="EMBL" id="JAH58818.1"/>
    </source>
</evidence>
<dbReference type="AlphaFoldDB" id="A0A0E9U1I2"/>
<accession>A0A0E9U1I2</accession>
<proteinExistence type="predicted"/>
<sequence>MKEFILHILFCIMQAVGLIVDTTSFQT</sequence>
<organism evidence="1">
    <name type="scientific">Anguilla anguilla</name>
    <name type="common">European freshwater eel</name>
    <name type="synonym">Muraena anguilla</name>
    <dbReference type="NCBI Taxonomy" id="7936"/>
    <lineage>
        <taxon>Eukaryota</taxon>
        <taxon>Metazoa</taxon>
        <taxon>Chordata</taxon>
        <taxon>Craniata</taxon>
        <taxon>Vertebrata</taxon>
        <taxon>Euteleostomi</taxon>
        <taxon>Actinopterygii</taxon>
        <taxon>Neopterygii</taxon>
        <taxon>Teleostei</taxon>
        <taxon>Anguilliformes</taxon>
        <taxon>Anguillidae</taxon>
        <taxon>Anguilla</taxon>
    </lineage>
</organism>
<reference evidence="1" key="1">
    <citation type="submission" date="2014-11" db="EMBL/GenBank/DDBJ databases">
        <authorList>
            <person name="Amaro Gonzalez C."/>
        </authorList>
    </citation>
    <scope>NUCLEOTIDE SEQUENCE</scope>
</reference>
<name>A0A0E9U1I2_ANGAN</name>
<dbReference type="EMBL" id="GBXM01049759">
    <property type="protein sequence ID" value="JAH58818.1"/>
    <property type="molecule type" value="Transcribed_RNA"/>
</dbReference>
<protein>
    <submittedName>
        <fullName evidence="1">Uncharacterized protein</fullName>
    </submittedName>
</protein>